<feature type="non-terminal residue" evidence="1">
    <location>
        <position position="792"/>
    </location>
</feature>
<accession>A0A0C9W0K9</accession>
<dbReference type="Proteomes" id="UP000053820">
    <property type="component" value="Unassembled WGS sequence"/>
</dbReference>
<evidence type="ECO:0000313" key="1">
    <source>
        <dbReference type="EMBL" id="KIJ64310.1"/>
    </source>
</evidence>
<gene>
    <name evidence="1" type="ORF">HYDPIDRAFT_90572</name>
</gene>
<dbReference type="InterPro" id="IPR040521">
    <property type="entry name" value="KDZ"/>
</dbReference>
<organism evidence="1 2">
    <name type="scientific">Hydnomerulius pinastri MD-312</name>
    <dbReference type="NCBI Taxonomy" id="994086"/>
    <lineage>
        <taxon>Eukaryota</taxon>
        <taxon>Fungi</taxon>
        <taxon>Dikarya</taxon>
        <taxon>Basidiomycota</taxon>
        <taxon>Agaricomycotina</taxon>
        <taxon>Agaricomycetes</taxon>
        <taxon>Agaricomycetidae</taxon>
        <taxon>Boletales</taxon>
        <taxon>Boletales incertae sedis</taxon>
        <taxon>Leucogyrophana</taxon>
    </lineage>
</organism>
<dbReference type="Pfam" id="PF18758">
    <property type="entry name" value="KDZ"/>
    <property type="match status" value="1"/>
</dbReference>
<dbReference type="EMBL" id="KN839847">
    <property type="protein sequence ID" value="KIJ64310.1"/>
    <property type="molecule type" value="Genomic_DNA"/>
</dbReference>
<dbReference type="HOGENOM" id="CLU_013084_2_1_1"/>
<proteinExistence type="predicted"/>
<dbReference type="AlphaFoldDB" id="A0A0C9W0K9"/>
<protein>
    <recommendedName>
        <fullName evidence="3">CxC1-like cysteine cluster associated with KDZ transposases domain-containing protein</fullName>
    </recommendedName>
</protein>
<dbReference type="PANTHER" id="PTHR33096:SF1">
    <property type="entry name" value="CXC1-LIKE CYSTEINE CLUSTER ASSOCIATED WITH KDZ TRANSPOSASES DOMAIN-CONTAINING PROTEIN"/>
    <property type="match status" value="1"/>
</dbReference>
<evidence type="ECO:0000313" key="2">
    <source>
        <dbReference type="Proteomes" id="UP000053820"/>
    </source>
</evidence>
<reference evidence="1 2" key="1">
    <citation type="submission" date="2014-04" db="EMBL/GenBank/DDBJ databases">
        <title>Evolutionary Origins and Diversification of the Mycorrhizal Mutualists.</title>
        <authorList>
            <consortium name="DOE Joint Genome Institute"/>
            <consortium name="Mycorrhizal Genomics Consortium"/>
            <person name="Kohler A."/>
            <person name="Kuo A."/>
            <person name="Nagy L.G."/>
            <person name="Floudas D."/>
            <person name="Copeland A."/>
            <person name="Barry K.W."/>
            <person name="Cichocki N."/>
            <person name="Veneault-Fourrey C."/>
            <person name="LaButti K."/>
            <person name="Lindquist E.A."/>
            <person name="Lipzen A."/>
            <person name="Lundell T."/>
            <person name="Morin E."/>
            <person name="Murat C."/>
            <person name="Riley R."/>
            <person name="Ohm R."/>
            <person name="Sun H."/>
            <person name="Tunlid A."/>
            <person name="Henrissat B."/>
            <person name="Grigoriev I.V."/>
            <person name="Hibbett D.S."/>
            <person name="Martin F."/>
        </authorList>
    </citation>
    <scope>NUCLEOTIDE SEQUENCE [LARGE SCALE GENOMIC DNA]</scope>
    <source>
        <strain evidence="1 2">MD-312</strain>
    </source>
</reference>
<sequence length="792" mass="89435">SLAASLVRQGVMPSAPITPHVAFTLDVLEFYRVARQRNLHYSIQTYVKTLCDLQGVHFKSYVSRQFTIALDVYLQVRVNVAALVQESIRRNTPDWRLKHACPACTYILKEEPNLRFKLLYAQDGNDSLKRVMKKALDEDLEDEGVVPSSLARPSDSASEVLVGDRYLSREYVDGFAASSRDLLNGEVSMSSLSGTVDDGNPCAGRWKNMKEDETKRMWGVFDESGIFMAVCRHGFSLVIADMVQSGEQAKYPLAVTAKLMDAFGANLGAGYDIGCRFKTTLSRSSLGPLAQSLHHTSLVNAFHGHAHNRLCQLDNLTTYVEGLGLEDLEGCERTFSKSNGLASAVRYATSFHRRQAIACYFEHNDDYEIFANLSTFLLNNYKQASNILYNGKTSLPLLKRQLGVEDNNVFEHWLSEEREYLKSLLSEPEEETLQMQYWQKLINLSGSEKDLRELDANSGGWSVTTPDQPASAFGANDANKTAKIETLRRHARENYTNALGAVQELELKLNIGTRWQPGDDAWNSAARLVANRKYQRALDTLERLVVSRIFELTRMNQSGTGYKMRKHISKALQVHSAAIRTALDNYNTAAKALSPPRRTLSFDEVVEYAFLSDFDLLRDARQDVSQQPWASPTARLAMDTYFKMKRAEEEIIRLNIEIRRLVTYLHDEDNYLGLCEAQLRPAHPALAYQVTRHRNIRQRFYSHHYEVLAKIAKLRDFTGTLALGVSVENDLGESASTPRACIPALLKSQLSAELWPGVDMDNEEEDVDEDYEDDIETHAENVQRIMSISTDT</sequence>
<evidence type="ECO:0008006" key="3">
    <source>
        <dbReference type="Google" id="ProtNLM"/>
    </source>
</evidence>
<keyword evidence="2" id="KW-1185">Reference proteome</keyword>
<dbReference type="OrthoDB" id="3246730at2759"/>
<dbReference type="PANTHER" id="PTHR33096">
    <property type="entry name" value="CXC2 DOMAIN-CONTAINING PROTEIN"/>
    <property type="match status" value="1"/>
</dbReference>
<name>A0A0C9W0K9_9AGAM</name>